<evidence type="ECO:0000256" key="4">
    <source>
        <dbReference type="ARBA" id="ARBA00022490"/>
    </source>
</evidence>
<dbReference type="InterPro" id="IPR000195">
    <property type="entry name" value="Rab-GAP-TBC_dom"/>
</dbReference>
<gene>
    <name evidence="13" type="ORF">UCDDA912_g09386</name>
</gene>
<keyword evidence="4" id="KW-0963">Cytoplasm</keyword>
<dbReference type="InterPro" id="IPR035969">
    <property type="entry name" value="Rab-GAP_TBC_sf"/>
</dbReference>
<reference evidence="13 14" key="1">
    <citation type="submission" date="2015-05" db="EMBL/GenBank/DDBJ databases">
        <title>Distinctive expansion of gene families associated with plant cell wall degradation and secondary metabolism in the genomes of grapevine trunk pathogens.</title>
        <authorList>
            <person name="Lawrence D.P."/>
            <person name="Travadon R."/>
            <person name="Rolshausen P.E."/>
            <person name="Baumgartner K."/>
        </authorList>
    </citation>
    <scope>NUCLEOTIDE SEQUENCE [LARGE SCALE GENOMIC DNA]</scope>
    <source>
        <strain evidence="13">DA912</strain>
    </source>
</reference>
<dbReference type="FunFam" id="1.10.472.80:FF:000044">
    <property type="entry name" value="GTPase-activating protein GYP5"/>
    <property type="match status" value="1"/>
</dbReference>
<feature type="compositionally biased region" description="Low complexity" evidence="11">
    <location>
        <begin position="58"/>
        <end position="69"/>
    </location>
</feature>
<name>A0A0G2F907_9PEZI</name>
<feature type="compositionally biased region" description="Polar residues" evidence="11">
    <location>
        <begin position="140"/>
        <end position="153"/>
    </location>
</feature>
<evidence type="ECO:0000256" key="8">
    <source>
        <dbReference type="ARBA" id="ARBA00061661"/>
    </source>
</evidence>
<dbReference type="Gene3D" id="1.10.472.80">
    <property type="entry name" value="Ypt/Rab-GAP domain of gyp1p, domain 3"/>
    <property type="match status" value="1"/>
</dbReference>
<dbReference type="SMART" id="SM00164">
    <property type="entry name" value="TBC"/>
    <property type="match status" value="1"/>
</dbReference>
<comment type="subcellular location">
    <subcellularLocation>
        <location evidence="1">Cytoplasm</location>
    </subcellularLocation>
</comment>
<evidence type="ECO:0000256" key="11">
    <source>
        <dbReference type="SAM" id="MobiDB-lite"/>
    </source>
</evidence>
<keyword evidence="3" id="KW-0343">GTPase activation</keyword>
<dbReference type="Gene3D" id="1.10.8.270">
    <property type="entry name" value="putative rabgap domain of human tbc1 domain family member 14 like domains"/>
    <property type="match status" value="1"/>
</dbReference>
<dbReference type="Pfam" id="PF23436">
    <property type="entry name" value="RabGap-TBC_2"/>
    <property type="match status" value="1"/>
</dbReference>
<feature type="compositionally biased region" description="Basic and acidic residues" evidence="11">
    <location>
        <begin position="80"/>
        <end position="93"/>
    </location>
</feature>
<feature type="compositionally biased region" description="Basic and acidic residues" evidence="11">
    <location>
        <begin position="400"/>
        <end position="415"/>
    </location>
</feature>
<evidence type="ECO:0000256" key="9">
    <source>
        <dbReference type="ARBA" id="ARBA00072088"/>
    </source>
</evidence>
<dbReference type="OrthoDB" id="295078at2759"/>
<dbReference type="PROSITE" id="PS50086">
    <property type="entry name" value="TBC_RABGAP"/>
    <property type="match status" value="1"/>
</dbReference>
<dbReference type="STRING" id="1214573.A0A0G2F907"/>
<organism evidence="13 14">
    <name type="scientific">Diaporthe ampelina</name>
    <dbReference type="NCBI Taxonomy" id="1214573"/>
    <lineage>
        <taxon>Eukaryota</taxon>
        <taxon>Fungi</taxon>
        <taxon>Dikarya</taxon>
        <taxon>Ascomycota</taxon>
        <taxon>Pezizomycotina</taxon>
        <taxon>Sordariomycetes</taxon>
        <taxon>Sordariomycetidae</taxon>
        <taxon>Diaporthales</taxon>
        <taxon>Diaporthaceae</taxon>
        <taxon>Diaporthe</taxon>
    </lineage>
</organism>
<evidence type="ECO:0000259" key="12">
    <source>
        <dbReference type="PROSITE" id="PS50086"/>
    </source>
</evidence>
<feature type="compositionally biased region" description="Basic and acidic residues" evidence="11">
    <location>
        <begin position="106"/>
        <end position="116"/>
    </location>
</feature>
<dbReference type="EMBL" id="LCUC01000455">
    <property type="protein sequence ID" value="KKY30684.1"/>
    <property type="molecule type" value="Genomic_DNA"/>
</dbReference>
<feature type="coiled-coil region" evidence="10">
    <location>
        <begin position="673"/>
        <end position="792"/>
    </location>
</feature>
<feature type="region of interest" description="Disordered" evidence="11">
    <location>
        <begin position="341"/>
        <end position="415"/>
    </location>
</feature>
<evidence type="ECO:0000256" key="1">
    <source>
        <dbReference type="ARBA" id="ARBA00004496"/>
    </source>
</evidence>
<feature type="compositionally biased region" description="Low complexity" evidence="11">
    <location>
        <begin position="351"/>
        <end position="375"/>
    </location>
</feature>
<keyword evidence="5" id="KW-0931">ER-Golgi transport</keyword>
<comment type="similarity">
    <text evidence="8">Belongs to the GYP5 family.</text>
</comment>
<protein>
    <recommendedName>
        <fullName evidence="9">GTPase-activating protein GYP5</fullName>
    </recommendedName>
</protein>
<dbReference type="SUPFAM" id="SSF47923">
    <property type="entry name" value="Ypt/Rab-GAP domain of gyp1p"/>
    <property type="match status" value="2"/>
</dbReference>
<evidence type="ECO:0000256" key="6">
    <source>
        <dbReference type="ARBA" id="ARBA00022927"/>
    </source>
</evidence>
<feature type="region of interest" description="Disordered" evidence="11">
    <location>
        <begin position="1"/>
        <end position="191"/>
    </location>
</feature>
<feature type="compositionally biased region" description="Basic and acidic residues" evidence="11">
    <location>
        <begin position="28"/>
        <end position="46"/>
    </location>
</feature>
<dbReference type="GO" id="GO:0005737">
    <property type="term" value="C:cytoplasm"/>
    <property type="evidence" value="ECO:0007669"/>
    <property type="project" value="UniProtKB-SubCell"/>
</dbReference>
<dbReference type="Gene3D" id="1.10.10.750">
    <property type="entry name" value="Ypt/Rab-GAP domain of gyp1p, domain 1"/>
    <property type="match status" value="1"/>
</dbReference>
<proteinExistence type="inferred from homology"/>
<accession>A0A0G2F907</accession>
<feature type="region of interest" description="Disordered" evidence="11">
    <location>
        <begin position="209"/>
        <end position="276"/>
    </location>
</feature>
<evidence type="ECO:0000256" key="3">
    <source>
        <dbReference type="ARBA" id="ARBA00022468"/>
    </source>
</evidence>
<dbReference type="PANTHER" id="PTHR47219:SF9">
    <property type="entry name" value="GTPASE ACTIVATING PROTEIN AND CENTROSOME-ASSOCIATED, ISOFORM B"/>
    <property type="match status" value="1"/>
</dbReference>
<comment type="caution">
    <text evidence="13">The sequence shown here is derived from an EMBL/GenBank/DDBJ whole genome shotgun (WGS) entry which is preliminary data.</text>
</comment>
<dbReference type="InterPro" id="IPR050302">
    <property type="entry name" value="Rab_GAP_TBC_domain"/>
</dbReference>
<keyword evidence="2" id="KW-0813">Transport</keyword>
<evidence type="ECO:0000313" key="14">
    <source>
        <dbReference type="Proteomes" id="UP000034680"/>
    </source>
</evidence>
<evidence type="ECO:0000256" key="10">
    <source>
        <dbReference type="SAM" id="Coils"/>
    </source>
</evidence>
<evidence type="ECO:0000256" key="5">
    <source>
        <dbReference type="ARBA" id="ARBA00022892"/>
    </source>
</evidence>
<feature type="compositionally biased region" description="Low complexity" evidence="11">
    <location>
        <begin position="8"/>
        <end position="26"/>
    </location>
</feature>
<keyword evidence="14" id="KW-1185">Reference proteome</keyword>
<reference evidence="13 14" key="2">
    <citation type="submission" date="2015-05" db="EMBL/GenBank/DDBJ databases">
        <authorList>
            <person name="Morales-Cruz A."/>
            <person name="Amrine K.C."/>
            <person name="Cantu D."/>
        </authorList>
    </citation>
    <scope>NUCLEOTIDE SEQUENCE [LARGE SCALE GENOMIC DNA]</scope>
    <source>
        <strain evidence="13">DA912</strain>
    </source>
</reference>
<evidence type="ECO:0000256" key="2">
    <source>
        <dbReference type="ARBA" id="ARBA00022448"/>
    </source>
</evidence>
<evidence type="ECO:0000313" key="13">
    <source>
        <dbReference type="EMBL" id="KKY30684.1"/>
    </source>
</evidence>
<keyword evidence="7 10" id="KW-0175">Coiled coil</keyword>
<keyword evidence="6" id="KW-0653">Protein transport</keyword>
<dbReference type="Proteomes" id="UP000034680">
    <property type="component" value="Unassembled WGS sequence"/>
</dbReference>
<sequence length="808" mass="90240">MSVQQQDAPVRSPISPAAPVSPVSPVNHKPDDRDIESAADSDREMDSFEDAPDTVPDTSSIRSLTRRTSPIPKPQPIEPESNHDKDQTQDEQKSTPAAEPEVSTGDDAKDGTKDEFENVDNTALGEDNEQSLAQPGRPSISPSQRLSLTSNGQLAEKQKQKQKQKSRTNPEMMLSKLEEEGGTNGVNGNVRNSLKDRFKAMRMREEAGITSLPDDGDKNGFANLVNRGPNGLAATPAEEKDVSSAQPPTSPNPATAHLAPGTASGAAAGPSTLSDQPVDWDLWQSVVYEGPAAVAKTSAEELSRAIATGIPSAIRGVIWQVLAQSQSEQLEAVYRELVARGTDKEQDRHSNASLGASSNSNSVHSSASSIHSGDSGVNGAPPPPPKDDDPASAKAQAVSETERQKKKKEDTASIQRLERTIRKDVGARTAYSKFASAQGLQEGLFGVCKAYALYDEDVGYAQGMNFLIMPLLFNMSEEEAFCLLVRLMNQYHLRDLFIQDMPGLHMHLYQFERLLEDIEPALYCHLRRRGISPHLYATQWFLTLFSYRFPLQLVLRIYDLILSEGLSAVLKFGIVLMQKNAQTLLGMTDMSQLTTYLRDRLFDVYIESSPTANSILENGFFGSSTSSMDKEVYRADQLVHDACEVKITPEILKFYRTEWEEKTKTDKEQQLELETLRSQNTNYAAKLRKLETRLQAVDREQADLATELVHTKVENEELKDQNESLQGQVRELKIVIERQPIDIEEQWKLERDALIERNQRVHEENEKVEKEMAELEEQLVQTKMQYAEINSQHETLLRKWNDLKRTFA</sequence>
<feature type="compositionally biased region" description="Low complexity" evidence="11">
    <location>
        <begin position="258"/>
        <end position="274"/>
    </location>
</feature>
<feature type="compositionally biased region" description="Basic and acidic residues" evidence="11">
    <location>
        <begin position="341"/>
        <end position="350"/>
    </location>
</feature>
<feature type="domain" description="Rab-GAP TBC" evidence="12">
    <location>
        <begin position="309"/>
        <end position="565"/>
    </location>
</feature>
<dbReference type="GO" id="GO:0015031">
    <property type="term" value="P:protein transport"/>
    <property type="evidence" value="ECO:0007669"/>
    <property type="project" value="UniProtKB-KW"/>
</dbReference>
<evidence type="ECO:0000256" key="7">
    <source>
        <dbReference type="ARBA" id="ARBA00023054"/>
    </source>
</evidence>
<dbReference type="AlphaFoldDB" id="A0A0G2F907"/>
<dbReference type="GO" id="GO:0005096">
    <property type="term" value="F:GTPase activator activity"/>
    <property type="evidence" value="ECO:0007669"/>
    <property type="project" value="UniProtKB-KW"/>
</dbReference>
<dbReference type="GO" id="GO:0016192">
    <property type="term" value="P:vesicle-mediated transport"/>
    <property type="evidence" value="ECO:0007669"/>
    <property type="project" value="UniProtKB-KW"/>
</dbReference>
<dbReference type="PANTHER" id="PTHR47219">
    <property type="entry name" value="RAB GTPASE-ACTIVATING PROTEIN 1-LIKE"/>
    <property type="match status" value="1"/>
</dbReference>